<dbReference type="SUPFAM" id="SSF75620">
    <property type="entry name" value="Release factor"/>
    <property type="match status" value="1"/>
</dbReference>
<dbReference type="AlphaFoldDB" id="A0A1G2K280"/>
<evidence type="ECO:0000256" key="5">
    <source>
        <dbReference type="NCBIfam" id="TIGR00020"/>
    </source>
</evidence>
<keyword evidence="2 4" id="KW-0488">Methylation</keyword>
<dbReference type="InterPro" id="IPR045853">
    <property type="entry name" value="Pep_chain_release_fac_I_sf"/>
</dbReference>
<comment type="PTM">
    <text evidence="4">Methylated by PrmC. Methylation increases the termination efficiency of RF2.</text>
</comment>
<dbReference type="GO" id="GO:0005737">
    <property type="term" value="C:cytoplasm"/>
    <property type="evidence" value="ECO:0007669"/>
    <property type="project" value="UniProtKB-SubCell"/>
</dbReference>
<dbReference type="InterPro" id="IPR000352">
    <property type="entry name" value="Pep_chain_release_fac_I"/>
</dbReference>
<dbReference type="PANTHER" id="PTHR43116:SF3">
    <property type="entry name" value="CLASS I PEPTIDE CHAIN RELEASE FACTOR"/>
    <property type="match status" value="1"/>
</dbReference>
<dbReference type="SMART" id="SM00937">
    <property type="entry name" value="PCRF"/>
    <property type="match status" value="1"/>
</dbReference>
<evidence type="ECO:0000256" key="2">
    <source>
        <dbReference type="ARBA" id="ARBA00022481"/>
    </source>
</evidence>
<dbReference type="InterPro" id="IPR004374">
    <property type="entry name" value="PrfB"/>
</dbReference>
<name>A0A1G2K280_9BACT</name>
<evidence type="ECO:0000256" key="1">
    <source>
        <dbReference type="ARBA" id="ARBA00010835"/>
    </source>
</evidence>
<comment type="caution">
    <text evidence="7">The sequence shown here is derived from an EMBL/GenBank/DDBJ whole genome shotgun (WGS) entry which is preliminary data.</text>
</comment>
<comment type="subcellular location">
    <subcellularLocation>
        <location evidence="4">Cytoplasm</location>
    </subcellularLocation>
</comment>
<dbReference type="NCBIfam" id="TIGR00020">
    <property type="entry name" value="prfB"/>
    <property type="match status" value="1"/>
</dbReference>
<evidence type="ECO:0000256" key="3">
    <source>
        <dbReference type="ARBA" id="ARBA00022917"/>
    </source>
</evidence>
<dbReference type="Proteomes" id="UP000177152">
    <property type="component" value="Unassembled WGS sequence"/>
</dbReference>
<dbReference type="Gene3D" id="1.20.58.410">
    <property type="entry name" value="Release factor"/>
    <property type="match status" value="1"/>
</dbReference>
<evidence type="ECO:0000313" key="8">
    <source>
        <dbReference type="Proteomes" id="UP000177152"/>
    </source>
</evidence>
<dbReference type="HAMAP" id="MF_00094">
    <property type="entry name" value="Rel_fac_2"/>
    <property type="match status" value="1"/>
</dbReference>
<evidence type="ECO:0000256" key="4">
    <source>
        <dbReference type="HAMAP-Rule" id="MF_00094"/>
    </source>
</evidence>
<accession>A0A1G2K280</accession>
<evidence type="ECO:0000313" key="7">
    <source>
        <dbReference type="EMBL" id="OGZ93539.1"/>
    </source>
</evidence>
<feature type="modified residue" description="N5-methylglutamine" evidence="4">
    <location>
        <position position="234"/>
    </location>
</feature>
<evidence type="ECO:0000259" key="6">
    <source>
        <dbReference type="PROSITE" id="PS00745"/>
    </source>
</evidence>
<keyword evidence="4" id="KW-0963">Cytoplasm</keyword>
<keyword evidence="3 4" id="KW-0648">Protein biosynthesis</keyword>
<feature type="domain" description="Prokaryotic-type class I peptide chain release factors" evidence="6">
    <location>
        <begin position="227"/>
        <end position="243"/>
    </location>
</feature>
<dbReference type="Pfam" id="PF00472">
    <property type="entry name" value="RF-1"/>
    <property type="match status" value="1"/>
</dbReference>
<dbReference type="Gene3D" id="3.30.70.1660">
    <property type="match status" value="1"/>
</dbReference>
<comment type="function">
    <text evidence="4">Peptide chain release factor 2 directs the termination of translation in response to the peptide chain termination codons UGA and UAA.</text>
</comment>
<gene>
    <name evidence="4" type="primary">prfB</name>
    <name evidence="7" type="ORF">A2633_03375</name>
</gene>
<dbReference type="PANTHER" id="PTHR43116">
    <property type="entry name" value="PEPTIDE CHAIN RELEASE FACTOR 2"/>
    <property type="match status" value="1"/>
</dbReference>
<proteinExistence type="inferred from homology"/>
<dbReference type="InterPro" id="IPR005139">
    <property type="entry name" value="PCRF"/>
</dbReference>
<organism evidence="7 8">
    <name type="scientific">Candidatus Sungbacteria bacterium RIFCSPHIGHO2_01_FULL_47_32</name>
    <dbReference type="NCBI Taxonomy" id="1802264"/>
    <lineage>
        <taxon>Bacteria</taxon>
        <taxon>Candidatus Sungiibacteriota</taxon>
    </lineage>
</organism>
<dbReference type="GO" id="GO:0016149">
    <property type="term" value="F:translation release factor activity, codon specific"/>
    <property type="evidence" value="ECO:0007669"/>
    <property type="project" value="UniProtKB-UniRule"/>
</dbReference>
<comment type="similarity">
    <text evidence="1 4">Belongs to the prokaryotic/mitochondrial release factor family.</text>
</comment>
<reference evidence="7 8" key="1">
    <citation type="journal article" date="2016" name="Nat. Commun.">
        <title>Thousands of microbial genomes shed light on interconnected biogeochemical processes in an aquifer system.</title>
        <authorList>
            <person name="Anantharaman K."/>
            <person name="Brown C.T."/>
            <person name="Hug L.A."/>
            <person name="Sharon I."/>
            <person name="Castelle C.J."/>
            <person name="Probst A.J."/>
            <person name="Thomas B.C."/>
            <person name="Singh A."/>
            <person name="Wilkins M.J."/>
            <person name="Karaoz U."/>
            <person name="Brodie E.L."/>
            <person name="Williams K.H."/>
            <person name="Hubbard S.S."/>
            <person name="Banfield J.F."/>
        </authorList>
    </citation>
    <scope>NUCLEOTIDE SEQUENCE [LARGE SCALE GENOMIC DNA]</scope>
</reference>
<dbReference type="PROSITE" id="PS00745">
    <property type="entry name" value="RF_PROK_I"/>
    <property type="match status" value="1"/>
</dbReference>
<dbReference type="Gene3D" id="3.30.160.20">
    <property type="match status" value="1"/>
</dbReference>
<dbReference type="EMBL" id="MHQC01000057">
    <property type="protein sequence ID" value="OGZ93539.1"/>
    <property type="molecule type" value="Genomic_DNA"/>
</dbReference>
<protein>
    <recommendedName>
        <fullName evidence="4 5">Peptide chain release factor 2</fullName>
        <shortName evidence="4">RF-2</shortName>
    </recommendedName>
</protein>
<sequence>MPRNGFDVLKTKEAILKIEKEMAEPDFWNHRESAEKKSQELSQLKKRIAEYEQYAGEVGSLIEMLQIADEGMVNEIAERARKLKKNFDKFMLLKRFTNPYDKGNAVLSIFAGAGGKDSEDWVAMLRRMYERWAEIGGYGTAAVHEHWGEQNGPSGWGLKNVSILVKGAYAYGYLKRESGVHRLVRISPFSSQSLRHTSFALVEVLPEFVAPEEVELKPDELRIDFFRSSGPGGQNVNKRETAVRITHVPTGLNVSVQAGRTQEGNREIAMEMLRAKLYQKKLKEQKKERETYHDKTASIEWGHQIRSYVLHPYKMVKDHRTGHETTQAEKVLEGELDEFIKEELKQI</sequence>
<dbReference type="Pfam" id="PF03462">
    <property type="entry name" value="PCRF"/>
    <property type="match status" value="1"/>
</dbReference>